<reference evidence="1" key="1">
    <citation type="journal article" date="2020" name="Nature">
        <title>Giant virus diversity and host interactions through global metagenomics.</title>
        <authorList>
            <person name="Schulz F."/>
            <person name="Roux S."/>
            <person name="Paez-Espino D."/>
            <person name="Jungbluth S."/>
            <person name="Walsh D.A."/>
            <person name="Denef V.J."/>
            <person name="McMahon K.D."/>
            <person name="Konstantinidis K.T."/>
            <person name="Eloe-Fadrosh E.A."/>
            <person name="Kyrpides N.C."/>
            <person name="Woyke T."/>
        </authorList>
    </citation>
    <scope>NUCLEOTIDE SEQUENCE</scope>
    <source>
        <strain evidence="1">GVMAG-M-3300009161-34</strain>
    </source>
</reference>
<protein>
    <submittedName>
        <fullName evidence="1">Uncharacterized protein</fullName>
    </submittedName>
</protein>
<sequence>MKFGHIVHEGLEITSHLGGAVGQASSTILDAGNAIGDFQHHDIVGGIIESGETIMHGVETYGDIVSGDYI</sequence>
<evidence type="ECO:0000313" key="1">
    <source>
        <dbReference type="EMBL" id="QHT33170.1"/>
    </source>
</evidence>
<proteinExistence type="predicted"/>
<organism evidence="1">
    <name type="scientific">viral metagenome</name>
    <dbReference type="NCBI Taxonomy" id="1070528"/>
    <lineage>
        <taxon>unclassified sequences</taxon>
        <taxon>metagenomes</taxon>
        <taxon>organismal metagenomes</taxon>
    </lineage>
</organism>
<accession>A0A6C0EY54</accession>
<dbReference type="AlphaFoldDB" id="A0A6C0EY54"/>
<dbReference type="EMBL" id="MN738959">
    <property type="protein sequence ID" value="QHT33170.1"/>
    <property type="molecule type" value="Genomic_DNA"/>
</dbReference>
<name>A0A6C0EY54_9ZZZZ</name>